<keyword evidence="3 6" id="KW-0238">DNA-binding</keyword>
<dbReference type="FunFam" id="1.10.10.10:FF:000082">
    <property type="entry name" value="forkhead box protein B2"/>
    <property type="match status" value="1"/>
</dbReference>
<keyword evidence="10" id="KW-1185">Reference proteome</keyword>
<reference evidence="9 10" key="1">
    <citation type="journal article" date="2017" name="PLoS Biol.">
        <title>The sea cucumber genome provides insights into morphological evolution and visceral regeneration.</title>
        <authorList>
            <person name="Zhang X."/>
            <person name="Sun L."/>
            <person name="Yuan J."/>
            <person name="Sun Y."/>
            <person name="Gao Y."/>
            <person name="Zhang L."/>
            <person name="Li S."/>
            <person name="Dai H."/>
            <person name="Hamel J.F."/>
            <person name="Liu C."/>
            <person name="Yu Y."/>
            <person name="Liu S."/>
            <person name="Lin W."/>
            <person name="Guo K."/>
            <person name="Jin S."/>
            <person name="Xu P."/>
            <person name="Storey K.B."/>
            <person name="Huan P."/>
            <person name="Zhang T."/>
            <person name="Zhou Y."/>
            <person name="Zhang J."/>
            <person name="Lin C."/>
            <person name="Li X."/>
            <person name="Xing L."/>
            <person name="Huo D."/>
            <person name="Sun M."/>
            <person name="Wang L."/>
            <person name="Mercier A."/>
            <person name="Li F."/>
            <person name="Yang H."/>
            <person name="Xiang J."/>
        </authorList>
    </citation>
    <scope>NUCLEOTIDE SEQUENCE [LARGE SCALE GENOMIC DNA]</scope>
    <source>
        <strain evidence="9">Shaxun</strain>
        <tissue evidence="9">Muscle</tissue>
    </source>
</reference>
<dbReference type="PANTHER" id="PTHR11829:SF377">
    <property type="entry name" value="FORK HEAD DOMAIN-CONTAINING PROTEIN FD4-RELATED"/>
    <property type="match status" value="1"/>
</dbReference>
<dbReference type="GO" id="GO:0005634">
    <property type="term" value="C:nucleus"/>
    <property type="evidence" value="ECO:0007669"/>
    <property type="project" value="UniProtKB-SubCell"/>
</dbReference>
<keyword evidence="2" id="KW-0805">Transcription regulation</keyword>
<evidence type="ECO:0000256" key="7">
    <source>
        <dbReference type="SAM" id="MobiDB-lite"/>
    </source>
</evidence>
<keyword evidence="5 6" id="KW-0539">Nucleus</keyword>
<organism evidence="9 10">
    <name type="scientific">Stichopus japonicus</name>
    <name type="common">Sea cucumber</name>
    <dbReference type="NCBI Taxonomy" id="307972"/>
    <lineage>
        <taxon>Eukaryota</taxon>
        <taxon>Metazoa</taxon>
        <taxon>Echinodermata</taxon>
        <taxon>Eleutherozoa</taxon>
        <taxon>Echinozoa</taxon>
        <taxon>Holothuroidea</taxon>
        <taxon>Aspidochirotacea</taxon>
        <taxon>Aspidochirotida</taxon>
        <taxon>Stichopodidae</taxon>
        <taxon>Apostichopus</taxon>
    </lineage>
</organism>
<evidence type="ECO:0000256" key="4">
    <source>
        <dbReference type="ARBA" id="ARBA00023163"/>
    </source>
</evidence>
<dbReference type="PANTHER" id="PTHR11829">
    <property type="entry name" value="FORKHEAD BOX PROTEIN"/>
    <property type="match status" value="1"/>
</dbReference>
<protein>
    <submittedName>
        <fullName evidence="9">Forkhead B</fullName>
    </submittedName>
</protein>
<evidence type="ECO:0000256" key="5">
    <source>
        <dbReference type="ARBA" id="ARBA00023242"/>
    </source>
</evidence>
<feature type="domain" description="Fork-head" evidence="8">
    <location>
        <begin position="13"/>
        <end position="107"/>
    </location>
</feature>
<evidence type="ECO:0000313" key="9">
    <source>
        <dbReference type="EMBL" id="PIK49992.1"/>
    </source>
</evidence>
<dbReference type="PRINTS" id="PR00053">
    <property type="entry name" value="FORKHEAD"/>
</dbReference>
<evidence type="ECO:0000256" key="2">
    <source>
        <dbReference type="ARBA" id="ARBA00023015"/>
    </source>
</evidence>
<dbReference type="SUPFAM" id="SSF46785">
    <property type="entry name" value="Winged helix' DNA-binding domain"/>
    <property type="match status" value="1"/>
</dbReference>
<dbReference type="SMART" id="SM00339">
    <property type="entry name" value="FH"/>
    <property type="match status" value="1"/>
</dbReference>
<evidence type="ECO:0000313" key="10">
    <source>
        <dbReference type="Proteomes" id="UP000230750"/>
    </source>
</evidence>
<evidence type="ECO:0000256" key="6">
    <source>
        <dbReference type="PROSITE-ProRule" id="PRU00089"/>
    </source>
</evidence>
<dbReference type="GO" id="GO:0000981">
    <property type="term" value="F:DNA-binding transcription factor activity, RNA polymerase II-specific"/>
    <property type="evidence" value="ECO:0007669"/>
    <property type="project" value="TreeGrafter"/>
</dbReference>
<dbReference type="Proteomes" id="UP000230750">
    <property type="component" value="Unassembled WGS sequence"/>
</dbReference>
<dbReference type="EMBL" id="MRZV01000439">
    <property type="protein sequence ID" value="PIK49992.1"/>
    <property type="molecule type" value="Genomic_DNA"/>
</dbReference>
<dbReference type="PROSITE" id="PS00658">
    <property type="entry name" value="FORK_HEAD_2"/>
    <property type="match status" value="1"/>
</dbReference>
<proteinExistence type="predicted"/>
<dbReference type="OrthoDB" id="5954824at2759"/>
<accession>A0A2G8KPQ6</accession>
<comment type="subcellular location">
    <subcellularLocation>
        <location evidence="1 6">Nucleus</location>
    </subcellularLocation>
</comment>
<dbReference type="InterPro" id="IPR018122">
    <property type="entry name" value="TF_fork_head_CS_1"/>
</dbReference>
<dbReference type="GO" id="GO:0000978">
    <property type="term" value="F:RNA polymerase II cis-regulatory region sequence-specific DNA binding"/>
    <property type="evidence" value="ECO:0007669"/>
    <property type="project" value="TreeGrafter"/>
</dbReference>
<feature type="compositionally biased region" description="Pro residues" evidence="7">
    <location>
        <begin position="169"/>
        <end position="181"/>
    </location>
</feature>
<dbReference type="AlphaFoldDB" id="A0A2G8KPQ6"/>
<dbReference type="InterPro" id="IPR030456">
    <property type="entry name" value="TF_fork_head_CS_2"/>
</dbReference>
<evidence type="ECO:0000259" key="8">
    <source>
        <dbReference type="PROSITE" id="PS50039"/>
    </source>
</evidence>
<dbReference type="InterPro" id="IPR036388">
    <property type="entry name" value="WH-like_DNA-bd_sf"/>
</dbReference>
<dbReference type="PROSITE" id="PS50039">
    <property type="entry name" value="FORK_HEAD_3"/>
    <property type="match status" value="1"/>
</dbReference>
<dbReference type="PROSITE" id="PS00657">
    <property type="entry name" value="FORK_HEAD_1"/>
    <property type="match status" value="1"/>
</dbReference>
<feature type="region of interest" description="Disordered" evidence="7">
    <location>
        <begin position="168"/>
        <end position="233"/>
    </location>
</feature>
<evidence type="ECO:0000256" key="3">
    <source>
        <dbReference type="ARBA" id="ARBA00023125"/>
    </source>
</evidence>
<name>A0A2G8KPQ6_STIJA</name>
<dbReference type="GO" id="GO:0030154">
    <property type="term" value="P:cell differentiation"/>
    <property type="evidence" value="ECO:0007669"/>
    <property type="project" value="TreeGrafter"/>
</dbReference>
<feature type="compositionally biased region" description="Polar residues" evidence="7">
    <location>
        <begin position="219"/>
        <end position="233"/>
    </location>
</feature>
<dbReference type="InterPro" id="IPR036390">
    <property type="entry name" value="WH_DNA-bd_sf"/>
</dbReference>
<gene>
    <name evidence="9" type="ORF">BSL78_13144</name>
</gene>
<dbReference type="InterPro" id="IPR050211">
    <property type="entry name" value="FOX_domain-containing"/>
</dbReference>
<evidence type="ECO:0000256" key="1">
    <source>
        <dbReference type="ARBA" id="ARBA00004123"/>
    </source>
</evidence>
<sequence>MPRPARNTYSDAKPPYSYISLTAMAIQNSDEKMLPLSEIYKFIMDRFPYYRKNTQRWQNSLRHNLSFNDCFLKIPRRPDRPGKGSYWALHPLSGDMFENGSFLRRRKRFKSPRITAIDTHMNIKQIDSAKVFQDQVKLGIPPYAALGPVPPYAMPNYFNPAMQCCTPPATSPCTPPSPPASKSPSSPKQSFSIDNIISPDFKPSSNAIKVPSSKEPEQLESSPPTIKHTAGSTISKSFPMELMTPSFSWRPLVPPFGLPEGCCDLSNRALGGSNDCRECTHKCSHKVRPTHFHGNPPIFPLPLRPSFEQSAALHGLAIPLPLPWEWVHHMLPAAGIGCPLPPTLLRFPPKHHVSTTDKET</sequence>
<keyword evidence="4" id="KW-0804">Transcription</keyword>
<dbReference type="GO" id="GO:0009653">
    <property type="term" value="P:anatomical structure morphogenesis"/>
    <property type="evidence" value="ECO:0007669"/>
    <property type="project" value="TreeGrafter"/>
</dbReference>
<comment type="caution">
    <text evidence="9">The sequence shown here is derived from an EMBL/GenBank/DDBJ whole genome shotgun (WGS) entry which is preliminary data.</text>
</comment>
<dbReference type="Gene3D" id="1.10.10.10">
    <property type="entry name" value="Winged helix-like DNA-binding domain superfamily/Winged helix DNA-binding domain"/>
    <property type="match status" value="1"/>
</dbReference>
<dbReference type="Pfam" id="PF00250">
    <property type="entry name" value="Forkhead"/>
    <property type="match status" value="1"/>
</dbReference>
<feature type="DNA-binding region" description="Fork-head" evidence="6">
    <location>
        <begin position="13"/>
        <end position="107"/>
    </location>
</feature>
<dbReference type="InterPro" id="IPR001766">
    <property type="entry name" value="Fork_head_dom"/>
</dbReference>